<keyword evidence="2" id="KW-1185">Reference proteome</keyword>
<dbReference type="EMBL" id="CM042012">
    <property type="protein sequence ID" value="KAI3749430.1"/>
    <property type="molecule type" value="Genomic_DNA"/>
</dbReference>
<evidence type="ECO:0000313" key="1">
    <source>
        <dbReference type="EMBL" id="KAI3749430.1"/>
    </source>
</evidence>
<dbReference type="Proteomes" id="UP001055811">
    <property type="component" value="Linkage Group LG04"/>
</dbReference>
<protein>
    <submittedName>
        <fullName evidence="1">Uncharacterized protein</fullName>
    </submittedName>
</protein>
<gene>
    <name evidence="1" type="ORF">L2E82_20042</name>
</gene>
<proteinExistence type="predicted"/>
<comment type="caution">
    <text evidence="1">The sequence shown here is derived from an EMBL/GenBank/DDBJ whole genome shotgun (WGS) entry which is preliminary data.</text>
</comment>
<organism evidence="1 2">
    <name type="scientific">Cichorium intybus</name>
    <name type="common">Chicory</name>
    <dbReference type="NCBI Taxonomy" id="13427"/>
    <lineage>
        <taxon>Eukaryota</taxon>
        <taxon>Viridiplantae</taxon>
        <taxon>Streptophyta</taxon>
        <taxon>Embryophyta</taxon>
        <taxon>Tracheophyta</taxon>
        <taxon>Spermatophyta</taxon>
        <taxon>Magnoliopsida</taxon>
        <taxon>eudicotyledons</taxon>
        <taxon>Gunneridae</taxon>
        <taxon>Pentapetalae</taxon>
        <taxon>asterids</taxon>
        <taxon>campanulids</taxon>
        <taxon>Asterales</taxon>
        <taxon>Asteraceae</taxon>
        <taxon>Cichorioideae</taxon>
        <taxon>Cichorieae</taxon>
        <taxon>Cichoriinae</taxon>
        <taxon>Cichorium</taxon>
    </lineage>
</organism>
<sequence length="175" mass="19837">MLVKSHTPLIGILHQQKRNGEEDAQFTLMVPKFSAYWYFFFKNRRFEEEMERESNKELQILLSIEESSISYLTPAALTVGFRLPELVVAPVSGRAIALGGKISSKNEWSSSELLDPFIAFLVSRQLTISAEKANRSIADFTSKTSSSPQPPPEARGQYKEDEINYKTVIVIFTNK</sequence>
<accession>A0ACB9DS79</accession>
<name>A0ACB9DS79_CICIN</name>
<reference evidence="2" key="1">
    <citation type="journal article" date="2022" name="Mol. Ecol. Resour.">
        <title>The genomes of chicory, endive, great burdock and yacon provide insights into Asteraceae palaeo-polyploidization history and plant inulin production.</title>
        <authorList>
            <person name="Fan W."/>
            <person name="Wang S."/>
            <person name="Wang H."/>
            <person name="Wang A."/>
            <person name="Jiang F."/>
            <person name="Liu H."/>
            <person name="Zhao H."/>
            <person name="Xu D."/>
            <person name="Zhang Y."/>
        </authorList>
    </citation>
    <scope>NUCLEOTIDE SEQUENCE [LARGE SCALE GENOMIC DNA]</scope>
    <source>
        <strain evidence="2">cv. Punajuju</strain>
    </source>
</reference>
<reference evidence="1 2" key="2">
    <citation type="journal article" date="2022" name="Mol. Ecol. Resour.">
        <title>The genomes of chicory, endive, great burdock and yacon provide insights into Asteraceae paleo-polyploidization history and plant inulin production.</title>
        <authorList>
            <person name="Fan W."/>
            <person name="Wang S."/>
            <person name="Wang H."/>
            <person name="Wang A."/>
            <person name="Jiang F."/>
            <person name="Liu H."/>
            <person name="Zhao H."/>
            <person name="Xu D."/>
            <person name="Zhang Y."/>
        </authorList>
    </citation>
    <scope>NUCLEOTIDE SEQUENCE [LARGE SCALE GENOMIC DNA]</scope>
    <source>
        <strain evidence="2">cv. Punajuju</strain>
        <tissue evidence="1">Leaves</tissue>
    </source>
</reference>
<evidence type="ECO:0000313" key="2">
    <source>
        <dbReference type="Proteomes" id="UP001055811"/>
    </source>
</evidence>